<feature type="signal peptide" evidence="1">
    <location>
        <begin position="1"/>
        <end position="25"/>
    </location>
</feature>
<dbReference type="EMBL" id="JABEQI010000025">
    <property type="protein sequence ID" value="MBB2188345.1"/>
    <property type="molecule type" value="Genomic_DNA"/>
</dbReference>
<evidence type="ECO:0000313" key="2">
    <source>
        <dbReference type="EMBL" id="MBB2188345.1"/>
    </source>
</evidence>
<proteinExistence type="predicted"/>
<reference evidence="2 3" key="1">
    <citation type="submission" date="2020-04" db="EMBL/GenBank/DDBJ databases">
        <title>Description of novel Gluconacetobacter.</title>
        <authorList>
            <person name="Sombolestani A."/>
        </authorList>
    </citation>
    <scope>NUCLEOTIDE SEQUENCE [LARGE SCALE GENOMIC DNA]</scope>
    <source>
        <strain evidence="2 3">LMG 1382</strain>
    </source>
</reference>
<name>A0A7W4JPF3_GLULI</name>
<organism evidence="2 3">
    <name type="scientific">Gluconacetobacter liquefaciens</name>
    <name type="common">Acetobacter liquefaciens</name>
    <dbReference type="NCBI Taxonomy" id="89584"/>
    <lineage>
        <taxon>Bacteria</taxon>
        <taxon>Pseudomonadati</taxon>
        <taxon>Pseudomonadota</taxon>
        <taxon>Alphaproteobacteria</taxon>
        <taxon>Acetobacterales</taxon>
        <taxon>Acetobacteraceae</taxon>
        <taxon>Gluconacetobacter</taxon>
    </lineage>
</organism>
<dbReference type="RefSeq" id="WP_375285436.1">
    <property type="nucleotide sequence ID" value="NZ_JABEQI010000025.1"/>
</dbReference>
<comment type="caution">
    <text evidence="2">The sequence shown here is derived from an EMBL/GenBank/DDBJ whole genome shotgun (WGS) entry which is preliminary data.</text>
</comment>
<feature type="non-terminal residue" evidence="2">
    <location>
        <position position="129"/>
    </location>
</feature>
<protein>
    <submittedName>
        <fullName evidence="2">Uncharacterized protein</fullName>
    </submittedName>
</protein>
<sequence>MRSPLLSGCALAVFSLVLAPKLAHAQAYDRLAPRQLPSAPAPDALKAPGREAPPLPQSAAVVVPALKGLVFVPGVQAVRATGLPAGTAGVRHTGLPLLDDAAFGREMAARLGRPLSFADLNAIAQRVSQ</sequence>
<gene>
    <name evidence="2" type="ORF">HLH32_18650</name>
</gene>
<feature type="chain" id="PRO_5030539968" evidence="1">
    <location>
        <begin position="26"/>
        <end position="129"/>
    </location>
</feature>
<dbReference type="AlphaFoldDB" id="A0A7W4JPF3"/>
<dbReference type="Proteomes" id="UP000562982">
    <property type="component" value="Unassembled WGS sequence"/>
</dbReference>
<accession>A0A7W4JPF3</accession>
<keyword evidence="1" id="KW-0732">Signal</keyword>
<evidence type="ECO:0000256" key="1">
    <source>
        <dbReference type="SAM" id="SignalP"/>
    </source>
</evidence>
<evidence type="ECO:0000313" key="3">
    <source>
        <dbReference type="Proteomes" id="UP000562982"/>
    </source>
</evidence>